<dbReference type="InterPro" id="IPR023346">
    <property type="entry name" value="Lysozyme-like_dom_sf"/>
</dbReference>
<dbReference type="Gene3D" id="1.10.530.10">
    <property type="match status" value="1"/>
</dbReference>
<feature type="domain" description="Resuscitation-promoting factor core lysozyme-like" evidence="3">
    <location>
        <begin position="51"/>
        <end position="120"/>
    </location>
</feature>
<gene>
    <name evidence="4" type="ORF">AB0C36_34870</name>
</gene>
<name>A0ABV3DU47_9ACTN</name>
<dbReference type="Pfam" id="PF06737">
    <property type="entry name" value="Transglycosylas"/>
    <property type="match status" value="1"/>
</dbReference>
<dbReference type="EMBL" id="JBEZFP010000133">
    <property type="protein sequence ID" value="MEU8138669.1"/>
    <property type="molecule type" value="Genomic_DNA"/>
</dbReference>
<dbReference type="CDD" id="cd13925">
    <property type="entry name" value="RPF"/>
    <property type="match status" value="1"/>
</dbReference>
<sequence>MSLRRVLGSNARTTTGRSRCARGADVVLTTVLVLVTVGVTTAGSAEAVSVATWDKVAKCESGGNWSINTGNGYYGGLQFKLSTWRAHGGKGMPHHASKSEQIRIAEKVLASQGPGAWPVCGRRAGLR</sequence>
<organism evidence="4 5">
    <name type="scientific">Streptodolium elevatio</name>
    <dbReference type="NCBI Taxonomy" id="3157996"/>
    <lineage>
        <taxon>Bacteria</taxon>
        <taxon>Bacillati</taxon>
        <taxon>Actinomycetota</taxon>
        <taxon>Actinomycetes</taxon>
        <taxon>Kitasatosporales</taxon>
        <taxon>Streptomycetaceae</taxon>
        <taxon>Streptodolium</taxon>
    </lineage>
</organism>
<reference evidence="4 5" key="1">
    <citation type="submission" date="2024-06" db="EMBL/GenBank/DDBJ databases">
        <title>The Natural Products Discovery Center: Release of the First 8490 Sequenced Strains for Exploring Actinobacteria Biosynthetic Diversity.</title>
        <authorList>
            <person name="Kalkreuter E."/>
            <person name="Kautsar S.A."/>
            <person name="Yang D."/>
            <person name="Bader C.D."/>
            <person name="Teijaro C.N."/>
            <person name="Fluegel L."/>
            <person name="Davis C.M."/>
            <person name="Simpson J.R."/>
            <person name="Lauterbach L."/>
            <person name="Steele A.D."/>
            <person name="Gui C."/>
            <person name="Meng S."/>
            <person name="Li G."/>
            <person name="Viehrig K."/>
            <person name="Ye F."/>
            <person name="Su P."/>
            <person name="Kiefer A.F."/>
            <person name="Nichols A."/>
            <person name="Cepeda A.J."/>
            <person name="Yan W."/>
            <person name="Fan B."/>
            <person name="Jiang Y."/>
            <person name="Adhikari A."/>
            <person name="Zheng C.-J."/>
            <person name="Schuster L."/>
            <person name="Cowan T.M."/>
            <person name="Smanski M.J."/>
            <person name="Chevrette M.G."/>
            <person name="De Carvalho L.P.S."/>
            <person name="Shen B."/>
        </authorList>
    </citation>
    <scope>NUCLEOTIDE SEQUENCE [LARGE SCALE GENOMIC DNA]</scope>
    <source>
        <strain evidence="4 5">NPDC048946</strain>
    </source>
</reference>
<evidence type="ECO:0000256" key="2">
    <source>
        <dbReference type="ARBA" id="ARBA00022801"/>
    </source>
</evidence>
<comment type="caution">
    <text evidence="4">The sequence shown here is derived from an EMBL/GenBank/DDBJ whole genome shotgun (WGS) entry which is preliminary data.</text>
</comment>
<comment type="similarity">
    <text evidence="1">Belongs to the transglycosylase family. Rpf subfamily.</text>
</comment>
<evidence type="ECO:0000313" key="5">
    <source>
        <dbReference type="Proteomes" id="UP001551482"/>
    </source>
</evidence>
<protein>
    <submittedName>
        <fullName evidence="4">Transglycosylase family protein</fullName>
    </submittedName>
</protein>
<dbReference type="SUPFAM" id="SSF53955">
    <property type="entry name" value="Lysozyme-like"/>
    <property type="match status" value="1"/>
</dbReference>
<accession>A0ABV3DU47</accession>
<evidence type="ECO:0000313" key="4">
    <source>
        <dbReference type="EMBL" id="MEU8138669.1"/>
    </source>
</evidence>
<dbReference type="Proteomes" id="UP001551482">
    <property type="component" value="Unassembled WGS sequence"/>
</dbReference>
<evidence type="ECO:0000259" key="3">
    <source>
        <dbReference type="Pfam" id="PF06737"/>
    </source>
</evidence>
<keyword evidence="5" id="KW-1185">Reference proteome</keyword>
<evidence type="ECO:0000256" key="1">
    <source>
        <dbReference type="ARBA" id="ARBA00010830"/>
    </source>
</evidence>
<proteinExistence type="inferred from homology"/>
<keyword evidence="2" id="KW-0378">Hydrolase</keyword>
<dbReference type="RefSeq" id="WP_358362297.1">
    <property type="nucleotide sequence ID" value="NZ_JBEZFP010000133.1"/>
</dbReference>
<dbReference type="InterPro" id="IPR010618">
    <property type="entry name" value="RPF"/>
</dbReference>